<keyword evidence="4" id="KW-0732">Signal</keyword>
<gene>
    <name evidence="9" type="ORF">MNBD_DELTA03-416</name>
</gene>
<keyword evidence="5" id="KW-0560">Oxidoreductase</keyword>
<dbReference type="PANTHER" id="PTHR43742:SF9">
    <property type="entry name" value="TETRATHIONATE REDUCTASE SUBUNIT A"/>
    <property type="match status" value="1"/>
</dbReference>
<dbReference type="GO" id="GO:0016491">
    <property type="term" value="F:oxidoreductase activity"/>
    <property type="evidence" value="ECO:0007669"/>
    <property type="project" value="UniProtKB-KW"/>
</dbReference>
<dbReference type="InterPro" id="IPR006963">
    <property type="entry name" value="Mopterin_OxRdtase_4Fe-4S_dom"/>
</dbReference>
<dbReference type="Gene3D" id="3.40.50.740">
    <property type="match status" value="1"/>
</dbReference>
<dbReference type="InterPro" id="IPR050612">
    <property type="entry name" value="Prok_Mopterin_Oxidored"/>
</dbReference>
<dbReference type="Pfam" id="PF00384">
    <property type="entry name" value="Molybdopterin"/>
    <property type="match status" value="1"/>
</dbReference>
<dbReference type="Gene3D" id="2.40.40.20">
    <property type="match status" value="1"/>
</dbReference>
<dbReference type="GO" id="GO:0046872">
    <property type="term" value="F:metal ion binding"/>
    <property type="evidence" value="ECO:0007669"/>
    <property type="project" value="UniProtKB-KW"/>
</dbReference>
<dbReference type="PANTHER" id="PTHR43742">
    <property type="entry name" value="TRIMETHYLAMINE-N-OXIDE REDUCTASE"/>
    <property type="match status" value="1"/>
</dbReference>
<keyword evidence="2" id="KW-0500">Molybdenum</keyword>
<dbReference type="PROSITE" id="PS51669">
    <property type="entry name" value="4FE4S_MOW_BIS_MGD"/>
    <property type="match status" value="1"/>
</dbReference>
<dbReference type="SMART" id="SM00926">
    <property type="entry name" value="Molybdop_Fe4S4"/>
    <property type="match status" value="1"/>
</dbReference>
<protein>
    <submittedName>
        <fullName evidence="9">Molybdopterin oxidoreductase</fullName>
    </submittedName>
</protein>
<dbReference type="AlphaFoldDB" id="A0A3B0VBH8"/>
<dbReference type="Gene3D" id="3.40.228.10">
    <property type="entry name" value="Dimethylsulfoxide Reductase, domain 2"/>
    <property type="match status" value="1"/>
</dbReference>
<dbReference type="InterPro" id="IPR006656">
    <property type="entry name" value="Mopterin_OxRdtase"/>
</dbReference>
<dbReference type="SUPFAM" id="SSF53706">
    <property type="entry name" value="Formate dehydrogenase/DMSO reductase, domains 1-3"/>
    <property type="match status" value="1"/>
</dbReference>
<feature type="domain" description="4Fe-4S Mo/W bis-MGD-type" evidence="8">
    <location>
        <begin position="83"/>
        <end position="156"/>
    </location>
</feature>
<evidence type="ECO:0000256" key="7">
    <source>
        <dbReference type="ARBA" id="ARBA00023014"/>
    </source>
</evidence>
<dbReference type="GO" id="GO:0051539">
    <property type="term" value="F:4 iron, 4 sulfur cluster binding"/>
    <property type="evidence" value="ECO:0007669"/>
    <property type="project" value="UniProtKB-KW"/>
</dbReference>
<evidence type="ECO:0000313" key="9">
    <source>
        <dbReference type="EMBL" id="VAW40241.1"/>
    </source>
</evidence>
<dbReference type="EMBL" id="UOEX01000325">
    <property type="protein sequence ID" value="VAW40241.1"/>
    <property type="molecule type" value="Genomic_DNA"/>
</dbReference>
<dbReference type="Gene3D" id="3.30.200.210">
    <property type="match status" value="1"/>
</dbReference>
<evidence type="ECO:0000256" key="5">
    <source>
        <dbReference type="ARBA" id="ARBA00023002"/>
    </source>
</evidence>
<evidence type="ECO:0000256" key="1">
    <source>
        <dbReference type="ARBA" id="ARBA00022485"/>
    </source>
</evidence>
<reference evidence="9" key="1">
    <citation type="submission" date="2018-06" db="EMBL/GenBank/DDBJ databases">
        <authorList>
            <person name="Zhirakovskaya E."/>
        </authorList>
    </citation>
    <scope>NUCLEOTIDE SEQUENCE</scope>
</reference>
<dbReference type="Pfam" id="PF04879">
    <property type="entry name" value="Molybdop_Fe4S4"/>
    <property type="match status" value="1"/>
</dbReference>
<dbReference type="PROSITE" id="PS51318">
    <property type="entry name" value="TAT"/>
    <property type="match status" value="1"/>
</dbReference>
<proteinExistence type="predicted"/>
<dbReference type="InterPro" id="IPR009010">
    <property type="entry name" value="Asp_de-COase-like_dom_sf"/>
</dbReference>
<keyword evidence="7" id="KW-0411">Iron-sulfur</keyword>
<evidence type="ECO:0000256" key="2">
    <source>
        <dbReference type="ARBA" id="ARBA00022505"/>
    </source>
</evidence>
<evidence type="ECO:0000256" key="4">
    <source>
        <dbReference type="ARBA" id="ARBA00022729"/>
    </source>
</evidence>
<accession>A0A3B0VBH8</accession>
<organism evidence="9">
    <name type="scientific">hydrothermal vent metagenome</name>
    <dbReference type="NCBI Taxonomy" id="652676"/>
    <lineage>
        <taxon>unclassified sequences</taxon>
        <taxon>metagenomes</taxon>
        <taxon>ecological metagenomes</taxon>
    </lineage>
</organism>
<dbReference type="InterPro" id="IPR006311">
    <property type="entry name" value="TAT_signal"/>
</dbReference>
<sequence length="1092" mass="120844">MISAKKPKGLKDQKTKKIERVMDKIEIDGQKLAMNRRSFLKSSAFFGGVLAVSQLPGLGMFTNDKARAANSFVTNAYPFDKADTVIYSCCLQCHTACTIKVKVFNGTMVKVDGNPYSPVNMHPHLAYDTSPDKAVLYDGRLCPKGQAGVQTMYDPYRIRKVLKRKPGSKRGDSKWITIDFDKAVSEIINGGNLFGEGQVEGLKDIMAVRDPKLMKVLKDDAKKVAAGAMSAAKYQAAHRAHLDKLIDPDFPDLGPKNNQFVFLAGRIEHGRKEFTKRLVSDSFGSENWFEHTTVCEQSHHIATKKFGSTYIGGKYDPGLQEVFEKYKNGPDHFKPDVPNCKFVIFFGTSPFEANFGPTNWASYITNAQARYGLKIAVVDPRCSHTAAKANFWLPVKPGKDAALAFGIARWIIDHKTYNEPYLRAANRSAAKLNGDTTWCDASHLVLLDKDGKTALKFLRSDDAALNAEHHLLTSVNGKLVPIEPYKKDDKPVVGDLFAEGEINGMKYKTVFAVLRDLVSEKTVEQWAGECGLPVKQVVEVAKEFTSYGRQAVADMYRGPVQHTNGYHNGRAILTLNLLVGNGDWKGGLTKGGGHWHEDGSKHGPFHLSKLHPDKLGHFGVKLSRESKHYEDCSLFLKYGYPAKRTWYPYTGSVYQEVIPSAADGYPYPIKALYLHMGTPGLSVPGANSTLEILRDTKKIPLLFADDIVIGESSMYCDYIFPDTAIWERWGTPHAAPNIATETSKLRQPTVESMVEKCTVFGRLQPISMESLMLAIAEKLQLSGTGKNGFGPGLDFNAREDFFVKMAANMAYGDKGGKDKVQAASAAEMKTFRDARRHLSKAVYEESYWQKALGNDKDLWRRTVTVLNRGGRFEAAAEAYKGKYVRHQFKSQFHIFAEDVALGKHCMTGKHLPGMPIVQAVQNAAGRQVTFGSRYPFHLFTYKHILGGQSRTIGDYWTMSAEAGENYVWMNTVDARRLNLKTGDRVRLVSPDNPNGTVPITSSTSKDVVGKINVVEGIRPGTICASWSFGHWAYGSSDVNVDGSLIKGDARRATGICPNPVMAVDSQVKNMCLSDPIGGSCSFYDSFVDVVKA</sequence>
<evidence type="ECO:0000256" key="6">
    <source>
        <dbReference type="ARBA" id="ARBA00023004"/>
    </source>
</evidence>
<dbReference type="SUPFAM" id="SSF50692">
    <property type="entry name" value="ADC-like"/>
    <property type="match status" value="1"/>
</dbReference>
<evidence type="ECO:0000256" key="3">
    <source>
        <dbReference type="ARBA" id="ARBA00022723"/>
    </source>
</evidence>
<name>A0A3B0VBH8_9ZZZZ</name>
<keyword evidence="1" id="KW-0004">4Fe-4S</keyword>
<evidence type="ECO:0000259" key="8">
    <source>
        <dbReference type="PROSITE" id="PS51669"/>
    </source>
</evidence>
<keyword evidence="3" id="KW-0479">Metal-binding</keyword>
<keyword evidence="6" id="KW-0408">Iron</keyword>